<feature type="transmembrane region" description="Helical" evidence="1">
    <location>
        <begin position="141"/>
        <end position="162"/>
    </location>
</feature>
<protein>
    <recommendedName>
        <fullName evidence="4">DNA gyrase subunit B</fullName>
    </recommendedName>
</protein>
<keyword evidence="1" id="KW-0472">Membrane</keyword>
<comment type="caution">
    <text evidence="2">The sequence shown here is derived from an EMBL/GenBank/DDBJ whole genome shotgun (WGS) entry which is preliminary data.</text>
</comment>
<feature type="transmembrane region" description="Helical" evidence="1">
    <location>
        <begin position="174"/>
        <end position="194"/>
    </location>
</feature>
<name>A0ABS7DDK5_9GAMM</name>
<dbReference type="Proteomes" id="UP000731465">
    <property type="component" value="Unassembled WGS sequence"/>
</dbReference>
<organism evidence="2 3">
    <name type="scientific">Succinivibrio faecicola</name>
    <dbReference type="NCBI Taxonomy" id="2820300"/>
    <lineage>
        <taxon>Bacteria</taxon>
        <taxon>Pseudomonadati</taxon>
        <taxon>Pseudomonadota</taxon>
        <taxon>Gammaproteobacteria</taxon>
        <taxon>Aeromonadales</taxon>
        <taxon>Succinivibrionaceae</taxon>
        <taxon>Succinivibrio</taxon>
    </lineage>
</organism>
<evidence type="ECO:0000313" key="2">
    <source>
        <dbReference type="EMBL" id="MBW7569380.1"/>
    </source>
</evidence>
<dbReference type="RefSeq" id="WP_219935845.1">
    <property type="nucleotide sequence ID" value="NZ_JAGFNY010000001.1"/>
</dbReference>
<dbReference type="EMBL" id="JAGFNY010000001">
    <property type="protein sequence ID" value="MBW7569380.1"/>
    <property type="molecule type" value="Genomic_DNA"/>
</dbReference>
<feature type="transmembrane region" description="Helical" evidence="1">
    <location>
        <begin position="69"/>
        <end position="87"/>
    </location>
</feature>
<evidence type="ECO:0000313" key="3">
    <source>
        <dbReference type="Proteomes" id="UP000731465"/>
    </source>
</evidence>
<accession>A0ABS7DDK5</accession>
<reference evidence="2 3" key="1">
    <citation type="submission" date="2021-03" db="EMBL/GenBank/DDBJ databases">
        <title>Succinivibrio sp. nov. isolated from feces of cow.</title>
        <authorList>
            <person name="Choi J.-Y."/>
        </authorList>
    </citation>
    <scope>NUCLEOTIDE SEQUENCE [LARGE SCALE GENOMIC DNA]</scope>
    <source>
        <strain evidence="2 3">AGMB01872</strain>
    </source>
</reference>
<keyword evidence="1" id="KW-1133">Transmembrane helix</keyword>
<proteinExistence type="predicted"/>
<gene>
    <name evidence="2" type="ORF">J5V48_00520</name>
</gene>
<feature type="transmembrane region" description="Helical" evidence="1">
    <location>
        <begin position="12"/>
        <end position="34"/>
    </location>
</feature>
<keyword evidence="1" id="KW-0812">Transmembrane</keyword>
<evidence type="ECO:0008006" key="4">
    <source>
        <dbReference type="Google" id="ProtNLM"/>
    </source>
</evidence>
<feature type="transmembrane region" description="Helical" evidence="1">
    <location>
        <begin position="93"/>
        <end position="114"/>
    </location>
</feature>
<feature type="transmembrane region" description="Helical" evidence="1">
    <location>
        <begin position="40"/>
        <end position="57"/>
    </location>
</feature>
<evidence type="ECO:0000256" key="1">
    <source>
        <dbReference type="SAM" id="Phobius"/>
    </source>
</evidence>
<keyword evidence="3" id="KW-1185">Reference proteome</keyword>
<sequence>MKFFIEFPIHNMPRLLLGIVFTIISIAYPVLIYTGLKYQVLNYLIVFIAFVFFIRFICTRKVNGIMATAGRYSLAGACLLCVFSLVFKKLELMLFYPVIVNAVLFIVFTASILAKRPVITVFAMLKEKELSPFALSYTRRLTIFWAVFFVINGLIALYTAIINDLKVWTLYNGFISYVLIGIIFTAEFILRVFLKKKYDNK</sequence>